<dbReference type="NCBIfam" id="NF003253">
    <property type="entry name" value="PRK04210.1"/>
    <property type="match status" value="1"/>
</dbReference>
<sequence>MGSSRFPSSSSPSSSKSSASTASTSSNGNYSTLRKAIDDEKSRSRGSSLSKMKQEKHQKEHHERKGKKCHENCCEKCGYPCKTEKKDDKKGGSKCKSLAEIDRYEYRVKTEFEISGVGSIPVLKGDPKWLAEKVQCFIAEKARLMTPAAIYICNGSIFEADELLGVLKKQGVVETLTAYRNVHLVRTDPEDMARVEKATYITHNSIEAIVSGGESSKSQLVNYMHPTTLETELDVRFQECMRGRVMYVIPFSMGPVSGENSMNAVQLTDSPYVVINMRMMTRVSSSVWDSIGDSGSFARLIHSIGVPRPSFRVLKQNWLCAVEKMLIAHRLEENEVWSFGSGYGGNSLLGKKALSLRLASWKGRKEGWLAEHAAVLSITDPSGRESFITVHAPSGGGKTAFAFSEPTIPGWKIKILGDDIAWIRQEKDGRLYAMAPENGMFGIAPGLDPKKHPAAMKMLEQDALLVNTASTSTGKMFWRNGMELSEKETVRDWQGLEWTSAVTQSPAHPNARFTVFMEKYPNVHPLWDSPKGVPLTAMIFCSRRDDAYPLCVETDDWDEGVTMAAAIRAVASAGSGRKDSPASSLHNDPMGMRPFLAYNFAHYLKHWIDVGRSATKPPKIFHVNWFRKSSDGKALWPGYGENIRVIEWILKRCAAQNGQPGQATALSGSDITAATAIAPAATDSAPAPVMKEYLDVTIPTENPSCPPTAATKSAQIKTKPCASGNALKVPGGYIPKMINAQGLDAAQIQQVLSYDRQFWKDEVAYMRKFFANEMGLETPKEILAVVENLEKQLA</sequence>
<dbReference type="InterPro" id="IPR008210">
    <property type="entry name" value="PEP_carboxykinase_N"/>
</dbReference>
<dbReference type="GO" id="GO:0030145">
    <property type="term" value="F:manganese ion binding"/>
    <property type="evidence" value="ECO:0007669"/>
    <property type="project" value="TreeGrafter"/>
</dbReference>
<dbReference type="GO" id="GO:0004613">
    <property type="term" value="F:phosphoenolpyruvate carboxykinase (GTP) activity"/>
    <property type="evidence" value="ECO:0007669"/>
    <property type="project" value="UniProtKB-EC"/>
</dbReference>
<dbReference type="SUPFAM" id="SSF53795">
    <property type="entry name" value="PEP carboxykinase-like"/>
    <property type="match status" value="2"/>
</dbReference>
<evidence type="ECO:0000259" key="11">
    <source>
        <dbReference type="Pfam" id="PF00821"/>
    </source>
</evidence>
<dbReference type="HAMAP" id="MF_00452">
    <property type="entry name" value="PEPCK_GTP"/>
    <property type="match status" value="1"/>
</dbReference>
<feature type="compositionally biased region" description="Basic and acidic residues" evidence="10">
    <location>
        <begin position="52"/>
        <end position="65"/>
    </location>
</feature>
<evidence type="ECO:0000313" key="13">
    <source>
        <dbReference type="Proteomes" id="UP000887575"/>
    </source>
</evidence>
<evidence type="ECO:0000256" key="5">
    <source>
        <dbReference type="ARBA" id="ARBA00022741"/>
    </source>
</evidence>
<evidence type="ECO:0000313" key="14">
    <source>
        <dbReference type="WBParaSite" id="MBELARI_LOCUS17817"/>
    </source>
</evidence>
<feature type="domain" description="Phosphoenolpyruvate carboxykinase C-terminal P-loop" evidence="11">
    <location>
        <begin position="368"/>
        <end position="657"/>
    </location>
</feature>
<evidence type="ECO:0000256" key="6">
    <source>
        <dbReference type="ARBA" id="ARBA00022793"/>
    </source>
</evidence>
<keyword evidence="9" id="KW-0456">Lyase</keyword>
<dbReference type="InterPro" id="IPR035077">
    <property type="entry name" value="PEP_carboxykinase_GTP_C"/>
</dbReference>
<keyword evidence="13" id="KW-1185">Reference proteome</keyword>
<evidence type="ECO:0000256" key="10">
    <source>
        <dbReference type="SAM" id="MobiDB-lite"/>
    </source>
</evidence>
<accession>A0AAF3EUH0</accession>
<keyword evidence="8" id="KW-0464">Manganese</keyword>
<dbReference type="SUPFAM" id="SSF68923">
    <property type="entry name" value="PEP carboxykinase N-terminal domain"/>
    <property type="match status" value="1"/>
</dbReference>
<keyword evidence="5" id="KW-0547">Nucleotide-binding</keyword>
<dbReference type="GO" id="GO:0033993">
    <property type="term" value="P:response to lipid"/>
    <property type="evidence" value="ECO:0007669"/>
    <property type="project" value="TreeGrafter"/>
</dbReference>
<dbReference type="InterPro" id="IPR013035">
    <property type="entry name" value="PEP_carboxykinase_C"/>
</dbReference>
<dbReference type="GO" id="GO:0042594">
    <property type="term" value="P:response to starvation"/>
    <property type="evidence" value="ECO:0007669"/>
    <property type="project" value="TreeGrafter"/>
</dbReference>
<protein>
    <recommendedName>
        <fullName evidence="3">phosphoenolpyruvate carboxykinase (GTP)</fullName>
        <ecNumber evidence="3">4.1.1.32</ecNumber>
    </recommendedName>
</protein>
<dbReference type="GO" id="GO:0006094">
    <property type="term" value="P:gluconeogenesis"/>
    <property type="evidence" value="ECO:0007669"/>
    <property type="project" value="InterPro"/>
</dbReference>
<keyword evidence="4" id="KW-0479">Metal-binding</keyword>
<evidence type="ECO:0000256" key="7">
    <source>
        <dbReference type="ARBA" id="ARBA00023134"/>
    </source>
</evidence>
<dbReference type="GO" id="GO:0046327">
    <property type="term" value="P:glycerol biosynthetic process from pyruvate"/>
    <property type="evidence" value="ECO:0007669"/>
    <property type="project" value="TreeGrafter"/>
</dbReference>
<dbReference type="Gene3D" id="3.40.449.10">
    <property type="entry name" value="Phosphoenolpyruvate Carboxykinase, domain 1"/>
    <property type="match status" value="1"/>
</dbReference>
<evidence type="ECO:0000259" key="12">
    <source>
        <dbReference type="Pfam" id="PF17297"/>
    </source>
</evidence>
<dbReference type="GO" id="GO:0005525">
    <property type="term" value="F:GTP binding"/>
    <property type="evidence" value="ECO:0007669"/>
    <property type="project" value="UniProtKB-KW"/>
</dbReference>
<dbReference type="GO" id="GO:0019543">
    <property type="term" value="P:propionate catabolic process"/>
    <property type="evidence" value="ECO:0007669"/>
    <property type="project" value="TreeGrafter"/>
</dbReference>
<dbReference type="WBParaSite" id="MBELARI_LOCUS17817">
    <property type="protein sequence ID" value="MBELARI_LOCUS17817"/>
    <property type="gene ID" value="MBELARI_LOCUS17817"/>
</dbReference>
<dbReference type="Pfam" id="PF17297">
    <property type="entry name" value="PEPCK_N"/>
    <property type="match status" value="1"/>
</dbReference>
<dbReference type="GO" id="GO:0006107">
    <property type="term" value="P:oxaloacetate metabolic process"/>
    <property type="evidence" value="ECO:0007669"/>
    <property type="project" value="TreeGrafter"/>
</dbReference>
<keyword evidence="7" id="KW-0342">GTP-binding</keyword>
<dbReference type="InterPro" id="IPR035078">
    <property type="entry name" value="PEP_carboxykinase_GTP_N"/>
</dbReference>
<proteinExistence type="inferred from homology"/>
<reference evidence="14" key="1">
    <citation type="submission" date="2024-02" db="UniProtKB">
        <authorList>
            <consortium name="WormBaseParasite"/>
        </authorList>
    </citation>
    <scope>IDENTIFICATION</scope>
</reference>
<dbReference type="AlphaFoldDB" id="A0AAF3EUH0"/>
<dbReference type="Pfam" id="PF00821">
    <property type="entry name" value="PEPCK_GTP"/>
    <property type="match status" value="1"/>
</dbReference>
<evidence type="ECO:0000256" key="8">
    <source>
        <dbReference type="ARBA" id="ARBA00023211"/>
    </source>
</evidence>
<evidence type="ECO:0000256" key="1">
    <source>
        <dbReference type="ARBA" id="ARBA00001936"/>
    </source>
</evidence>
<dbReference type="GO" id="GO:0071333">
    <property type="term" value="P:cellular response to glucose stimulus"/>
    <property type="evidence" value="ECO:0007669"/>
    <property type="project" value="TreeGrafter"/>
</dbReference>
<keyword evidence="6" id="KW-0210">Decarboxylase</keyword>
<evidence type="ECO:0000256" key="3">
    <source>
        <dbReference type="ARBA" id="ARBA00012306"/>
    </source>
</evidence>
<feature type="compositionally biased region" description="Low complexity" evidence="10">
    <location>
        <begin position="1"/>
        <end position="26"/>
    </location>
</feature>
<comment type="cofactor">
    <cofactor evidence="1">
        <name>Mn(2+)</name>
        <dbReference type="ChEBI" id="CHEBI:29035"/>
    </cofactor>
</comment>
<dbReference type="Gene3D" id="2.170.8.10">
    <property type="entry name" value="Phosphoenolpyruvate Carboxykinase, domain 2"/>
    <property type="match status" value="1"/>
</dbReference>
<name>A0AAF3EUH0_9BILA</name>
<dbReference type="Proteomes" id="UP000887575">
    <property type="component" value="Unassembled WGS sequence"/>
</dbReference>
<feature type="domain" description="Phosphoenolpyruvate carboxykinase GTP-utilising N-terminal" evidence="12">
    <location>
        <begin position="137"/>
        <end position="364"/>
    </location>
</feature>
<evidence type="ECO:0000256" key="9">
    <source>
        <dbReference type="ARBA" id="ARBA00023239"/>
    </source>
</evidence>
<dbReference type="InterPro" id="IPR008209">
    <property type="entry name" value="PEP_carboxykinase_GTP"/>
</dbReference>
<feature type="region of interest" description="Disordered" evidence="10">
    <location>
        <begin position="1"/>
        <end position="65"/>
    </location>
</feature>
<dbReference type="GO" id="GO:0005829">
    <property type="term" value="C:cytosol"/>
    <property type="evidence" value="ECO:0007669"/>
    <property type="project" value="TreeGrafter"/>
</dbReference>
<dbReference type="Gene3D" id="3.90.228.20">
    <property type="match status" value="2"/>
</dbReference>
<evidence type="ECO:0000256" key="4">
    <source>
        <dbReference type="ARBA" id="ARBA00022723"/>
    </source>
</evidence>
<dbReference type="PANTHER" id="PTHR11561">
    <property type="entry name" value="PHOSPHOENOLPYRUVATE CARBOXYKINASE"/>
    <property type="match status" value="1"/>
</dbReference>
<dbReference type="EC" id="4.1.1.32" evidence="3"/>
<comment type="similarity">
    <text evidence="2">Belongs to the phosphoenolpyruvate carboxykinase [GTP] family.</text>
</comment>
<organism evidence="13 14">
    <name type="scientific">Mesorhabditis belari</name>
    <dbReference type="NCBI Taxonomy" id="2138241"/>
    <lineage>
        <taxon>Eukaryota</taxon>
        <taxon>Metazoa</taxon>
        <taxon>Ecdysozoa</taxon>
        <taxon>Nematoda</taxon>
        <taxon>Chromadorea</taxon>
        <taxon>Rhabditida</taxon>
        <taxon>Rhabditina</taxon>
        <taxon>Rhabditomorpha</taxon>
        <taxon>Rhabditoidea</taxon>
        <taxon>Rhabditidae</taxon>
        <taxon>Mesorhabditinae</taxon>
        <taxon>Mesorhabditis</taxon>
    </lineage>
</organism>
<dbReference type="PANTHER" id="PTHR11561:SF16">
    <property type="entry name" value="PHOSPHOENOLPYRUVATE CARBOXYKINASE (GTP)"/>
    <property type="match status" value="1"/>
</dbReference>
<evidence type="ECO:0000256" key="2">
    <source>
        <dbReference type="ARBA" id="ARBA00005796"/>
    </source>
</evidence>